<evidence type="ECO:0000256" key="3">
    <source>
        <dbReference type="ARBA" id="ARBA00022833"/>
    </source>
</evidence>
<gene>
    <name evidence="7" type="ORF">TDIB3V08_LOCUS5247</name>
</gene>
<name>A0A7R8VI65_TIMDO</name>
<feature type="domain" description="MYND-type" evidence="6">
    <location>
        <begin position="6"/>
        <end position="42"/>
    </location>
</feature>
<dbReference type="SUPFAM" id="SSF82199">
    <property type="entry name" value="SET domain"/>
    <property type="match status" value="1"/>
</dbReference>
<proteinExistence type="predicted"/>
<dbReference type="InterPro" id="IPR002893">
    <property type="entry name" value="Znf_MYND"/>
</dbReference>
<dbReference type="InterPro" id="IPR046341">
    <property type="entry name" value="SET_dom_sf"/>
</dbReference>
<dbReference type="Pfam" id="PF00856">
    <property type="entry name" value="SET"/>
    <property type="match status" value="1"/>
</dbReference>
<evidence type="ECO:0000313" key="7">
    <source>
        <dbReference type="EMBL" id="CAD7198974.1"/>
    </source>
</evidence>
<dbReference type="PROSITE" id="PS50865">
    <property type="entry name" value="ZF_MYND_2"/>
    <property type="match status" value="1"/>
</dbReference>
<dbReference type="GO" id="GO:0008270">
    <property type="term" value="F:zinc ion binding"/>
    <property type="evidence" value="ECO:0007669"/>
    <property type="project" value="UniProtKB-KW"/>
</dbReference>
<dbReference type="GO" id="GO:0008757">
    <property type="term" value="F:S-adenosylmethionine-dependent methyltransferase activity"/>
    <property type="evidence" value="ECO:0007669"/>
    <property type="project" value="UniProtKB-ARBA"/>
</dbReference>
<organism evidence="7">
    <name type="scientific">Timema douglasi</name>
    <name type="common">Walking stick</name>
    <dbReference type="NCBI Taxonomy" id="61478"/>
    <lineage>
        <taxon>Eukaryota</taxon>
        <taxon>Metazoa</taxon>
        <taxon>Ecdysozoa</taxon>
        <taxon>Arthropoda</taxon>
        <taxon>Hexapoda</taxon>
        <taxon>Insecta</taxon>
        <taxon>Pterygota</taxon>
        <taxon>Neoptera</taxon>
        <taxon>Polyneoptera</taxon>
        <taxon>Phasmatodea</taxon>
        <taxon>Timematodea</taxon>
        <taxon>Timematoidea</taxon>
        <taxon>Timematidae</taxon>
        <taxon>Timema</taxon>
    </lineage>
</organism>
<accession>A0A7R8VI65</accession>
<evidence type="ECO:0000256" key="1">
    <source>
        <dbReference type="ARBA" id="ARBA00022723"/>
    </source>
</evidence>
<dbReference type="PROSITE" id="PS01360">
    <property type="entry name" value="ZF_MYND_1"/>
    <property type="match status" value="1"/>
</dbReference>
<dbReference type="Gene3D" id="1.10.220.160">
    <property type="match status" value="1"/>
</dbReference>
<dbReference type="InterPro" id="IPR001214">
    <property type="entry name" value="SET_dom"/>
</dbReference>
<dbReference type="Gene3D" id="6.10.140.2220">
    <property type="match status" value="2"/>
</dbReference>
<dbReference type="CDD" id="cd20071">
    <property type="entry name" value="SET_SMYD"/>
    <property type="match status" value="1"/>
</dbReference>
<dbReference type="Pfam" id="PF01753">
    <property type="entry name" value="zf-MYND"/>
    <property type="match status" value="1"/>
</dbReference>
<dbReference type="InterPro" id="IPR053010">
    <property type="entry name" value="SET_SmydA-8"/>
</dbReference>
<reference evidence="7" key="1">
    <citation type="submission" date="2020-11" db="EMBL/GenBank/DDBJ databases">
        <authorList>
            <person name="Tran Van P."/>
        </authorList>
    </citation>
    <scope>NUCLEOTIDE SEQUENCE</scope>
</reference>
<evidence type="ECO:0000256" key="2">
    <source>
        <dbReference type="ARBA" id="ARBA00022771"/>
    </source>
</evidence>
<keyword evidence="1" id="KW-0479">Metal-binding</keyword>
<dbReference type="GO" id="GO:0008276">
    <property type="term" value="F:protein methyltransferase activity"/>
    <property type="evidence" value="ECO:0007669"/>
    <property type="project" value="UniProtKB-ARBA"/>
</dbReference>
<evidence type="ECO:0000256" key="4">
    <source>
        <dbReference type="PROSITE-ProRule" id="PRU00134"/>
    </source>
</evidence>
<evidence type="ECO:0008006" key="8">
    <source>
        <dbReference type="Google" id="ProtNLM"/>
    </source>
</evidence>
<dbReference type="PANTHER" id="PTHR46455:SF4">
    <property type="entry name" value="GH11294P"/>
    <property type="match status" value="1"/>
</dbReference>
<dbReference type="Gene3D" id="2.170.270.10">
    <property type="entry name" value="SET domain"/>
    <property type="match status" value="1"/>
</dbReference>
<keyword evidence="3" id="KW-0862">Zinc</keyword>
<feature type="domain" description="SET" evidence="5">
    <location>
        <begin position="40"/>
        <end position="278"/>
    </location>
</feature>
<evidence type="ECO:0000259" key="6">
    <source>
        <dbReference type="PROSITE" id="PS50865"/>
    </source>
</evidence>
<sequence length="744" mass="83849">MEVEACAVCMQPANQRCSGCHVIYYCSRDHQKSDWKLHRGKCVPFKVCENALLGRHLVATRDIKEGVVVLKELPLVAGPPQITPPVCLGCYRTLDLFGSRECVTCGWPLCSDKCGESQAHKPECHITSTRRGAKVSVKTFHQPHPTYQCLLVLRCLYQRNSNPDVWKKLQNLESHCEERKKTPRYEEDRVAVAQFVRRFFNLQDFSEEQILRVCGIVQVNGHEVPVTEPPHVAIYETASLLEHHCRPNCSKSFTSSGGLIIRTAEPILKGQHLSICYSDALWGTANRRHHLSETKFFWCTCERCADPTELGTFFSAIRCKNSLCDGYLLSEHPLLQGTPEETPLNSEWRCHTCQVMVPVSEVLETLEKVGRYLSSMEKGEPRSCERFQEQFENLLHPNHFYLTDVQLALAQLYGQDSPEGLQGVGDKDLQKKIKLCRKLLALVDHLVPSENRVRGVLMFELHAVVAEEARRRANRDGMDPGEFRDRLLESKRLLTDAAFLLQYEPEVLPEGKMAVQARKNLEDLNILLQNIHVTIGDSNVKVSEWWEVTLTSPSRQCVSALLSVSSANSADFPQYRNMSMDRSTNLTYRNIGQRRAENQTTLSTPDRDSNLDLPVIGNLVYCKSSATTEAGDCCGYRKHGNTVGAHIPLPVELNTTSALANYATLAGNKGRSCHQGVSNQRIQVRRKGIDTGMDNDQKQSEVCIPHRWYMDKGVMSGLAVMGKSGFESNSDVLRQSFLTSLPRE</sequence>
<protein>
    <recommendedName>
        <fullName evidence="8">Protein msta</fullName>
    </recommendedName>
</protein>
<evidence type="ECO:0000259" key="5">
    <source>
        <dbReference type="PROSITE" id="PS50280"/>
    </source>
</evidence>
<dbReference type="EMBL" id="OA566483">
    <property type="protein sequence ID" value="CAD7198974.1"/>
    <property type="molecule type" value="Genomic_DNA"/>
</dbReference>
<dbReference type="AlphaFoldDB" id="A0A7R8VI65"/>
<keyword evidence="2 4" id="KW-0863">Zinc-finger</keyword>
<dbReference type="GO" id="GO:0008170">
    <property type="term" value="F:N-methyltransferase activity"/>
    <property type="evidence" value="ECO:0007669"/>
    <property type="project" value="UniProtKB-ARBA"/>
</dbReference>
<dbReference type="PANTHER" id="PTHR46455">
    <property type="entry name" value="SET AND MYND DOMAIN CONTAINING, ARTHROPOD-SPECIFIC, MEMBER 4, ISOFORM A"/>
    <property type="match status" value="1"/>
</dbReference>
<dbReference type="PROSITE" id="PS50280">
    <property type="entry name" value="SET"/>
    <property type="match status" value="1"/>
</dbReference>